<dbReference type="OrthoDB" id="9802228at2"/>
<dbReference type="Proteomes" id="UP000194154">
    <property type="component" value="Chromosome"/>
</dbReference>
<dbReference type="GO" id="GO:0032259">
    <property type="term" value="P:methylation"/>
    <property type="evidence" value="ECO:0007669"/>
    <property type="project" value="UniProtKB-KW"/>
</dbReference>
<keyword evidence="6" id="KW-0227">DNA damage</keyword>
<dbReference type="InterPro" id="IPR036388">
    <property type="entry name" value="WH-like_DNA-bd_sf"/>
</dbReference>
<protein>
    <recommendedName>
        <fullName evidence="3">methylated-DNA--[protein]-cysteine S-methyltransferase</fullName>
        <ecNumber evidence="3">2.1.1.63</ecNumber>
    </recommendedName>
</protein>
<evidence type="ECO:0000256" key="6">
    <source>
        <dbReference type="ARBA" id="ARBA00022763"/>
    </source>
</evidence>
<dbReference type="GO" id="GO:0003908">
    <property type="term" value="F:methylated-DNA-[protein]-cysteine S-methyltransferase activity"/>
    <property type="evidence" value="ECO:0007669"/>
    <property type="project" value="UniProtKB-EC"/>
</dbReference>
<evidence type="ECO:0000256" key="5">
    <source>
        <dbReference type="ARBA" id="ARBA00022679"/>
    </source>
</evidence>
<dbReference type="GO" id="GO:0006281">
    <property type="term" value="P:DNA repair"/>
    <property type="evidence" value="ECO:0007669"/>
    <property type="project" value="UniProtKB-KW"/>
</dbReference>
<dbReference type="PANTHER" id="PTHR10815:SF12">
    <property type="entry name" value="METHYLATED-DNA--PROTEIN-CYSTEINE METHYLTRANSFERASE, INDUCIBLE"/>
    <property type="match status" value="1"/>
</dbReference>
<feature type="domain" description="Methylated-DNA-[protein]-cysteine S-methyltransferase DNA binding" evidence="9">
    <location>
        <begin position="91"/>
        <end position="169"/>
    </location>
</feature>
<dbReference type="InterPro" id="IPR036631">
    <property type="entry name" value="MGMT_N_sf"/>
</dbReference>
<dbReference type="Gene3D" id="1.10.10.10">
    <property type="entry name" value="Winged helix-like DNA-binding domain superfamily/Winged helix DNA-binding domain"/>
    <property type="match status" value="1"/>
</dbReference>
<dbReference type="InterPro" id="IPR014048">
    <property type="entry name" value="MethylDNA_cys_MeTrfase_DNA-bd"/>
</dbReference>
<organism evidence="10 11">
    <name type="scientific">Macrococcoides canis</name>
    <dbReference type="NCBI Taxonomy" id="1855823"/>
    <lineage>
        <taxon>Bacteria</taxon>
        <taxon>Bacillati</taxon>
        <taxon>Bacillota</taxon>
        <taxon>Bacilli</taxon>
        <taxon>Bacillales</taxon>
        <taxon>Staphylococcaceae</taxon>
        <taxon>Macrococcoides</taxon>
    </lineage>
</organism>
<dbReference type="EMBL" id="CP021059">
    <property type="protein sequence ID" value="ARQ06248.1"/>
    <property type="molecule type" value="Genomic_DNA"/>
</dbReference>
<keyword evidence="7" id="KW-0234">DNA repair</keyword>
<dbReference type="CDD" id="cd06445">
    <property type="entry name" value="ATase"/>
    <property type="match status" value="1"/>
</dbReference>
<dbReference type="PANTHER" id="PTHR10815">
    <property type="entry name" value="METHYLATED-DNA--PROTEIN-CYSTEINE METHYLTRANSFERASE"/>
    <property type="match status" value="1"/>
</dbReference>
<comment type="catalytic activity">
    <reaction evidence="1">
        <text>a 4-O-methyl-thymidine in DNA + L-cysteinyl-[protein] = a thymidine in DNA + S-methyl-L-cysteinyl-[protein]</text>
        <dbReference type="Rhea" id="RHEA:53428"/>
        <dbReference type="Rhea" id="RHEA-COMP:10131"/>
        <dbReference type="Rhea" id="RHEA-COMP:10132"/>
        <dbReference type="Rhea" id="RHEA-COMP:13555"/>
        <dbReference type="Rhea" id="RHEA-COMP:13556"/>
        <dbReference type="ChEBI" id="CHEBI:29950"/>
        <dbReference type="ChEBI" id="CHEBI:82612"/>
        <dbReference type="ChEBI" id="CHEBI:137386"/>
        <dbReference type="ChEBI" id="CHEBI:137387"/>
        <dbReference type="EC" id="2.1.1.63"/>
    </reaction>
</comment>
<evidence type="ECO:0000256" key="8">
    <source>
        <dbReference type="ARBA" id="ARBA00049348"/>
    </source>
</evidence>
<comment type="catalytic activity">
    <reaction evidence="8">
        <text>a 6-O-methyl-2'-deoxyguanosine in DNA + L-cysteinyl-[protein] = S-methyl-L-cysteinyl-[protein] + a 2'-deoxyguanosine in DNA</text>
        <dbReference type="Rhea" id="RHEA:24000"/>
        <dbReference type="Rhea" id="RHEA-COMP:10131"/>
        <dbReference type="Rhea" id="RHEA-COMP:10132"/>
        <dbReference type="Rhea" id="RHEA-COMP:11367"/>
        <dbReference type="Rhea" id="RHEA-COMP:11368"/>
        <dbReference type="ChEBI" id="CHEBI:29950"/>
        <dbReference type="ChEBI" id="CHEBI:82612"/>
        <dbReference type="ChEBI" id="CHEBI:85445"/>
        <dbReference type="ChEBI" id="CHEBI:85448"/>
        <dbReference type="EC" id="2.1.1.63"/>
    </reaction>
</comment>
<sequence length="172" mass="19413">MNDLKVYISSFLVQDIEFIIASNECGVIYLSNDHTPEYVNRHIERFYSQANKVTGYEADQYHSHYIEELKLYFAGEQQYLEWPLNLAGTDYQKSIWQTLLTIPYGETRSYSDIALQSGNMKAVRAVGGAIGANPVMIAVPCHRVIGKNGTLTGFSGGLDLKERLLNIENIQL</sequence>
<dbReference type="SUPFAM" id="SSF46767">
    <property type="entry name" value="Methylated DNA-protein cysteine methyltransferase, C-terminal domain"/>
    <property type="match status" value="1"/>
</dbReference>
<accession>A0A1W7A9J0</accession>
<gene>
    <name evidence="10" type="primary">adaB</name>
    <name evidence="10" type="ORF">MCCS_05970</name>
</gene>
<dbReference type="InterPro" id="IPR036217">
    <property type="entry name" value="MethylDNA_cys_MeTrfase_DNAb"/>
</dbReference>
<evidence type="ECO:0000256" key="7">
    <source>
        <dbReference type="ARBA" id="ARBA00023204"/>
    </source>
</evidence>
<evidence type="ECO:0000313" key="11">
    <source>
        <dbReference type="Proteomes" id="UP000194154"/>
    </source>
</evidence>
<evidence type="ECO:0000256" key="2">
    <source>
        <dbReference type="ARBA" id="ARBA00008711"/>
    </source>
</evidence>
<dbReference type="KEGG" id="mcak:MCCS_05970"/>
<reference evidence="10 11" key="1">
    <citation type="journal article" date="2017" name="Int. J. Syst. Evol. Microbiol.">
        <title>Macrococcus canis sp. nov., a skin bacterium associated with infections in dogs.</title>
        <authorList>
            <person name="Gobeli Brawand S."/>
            <person name="Cotting K."/>
            <person name="Gomez-Sanz E."/>
            <person name="Collaud A."/>
            <person name="Thomann A."/>
            <person name="Brodard I."/>
            <person name="Rodriguez-Campos S."/>
            <person name="Strauss C."/>
            <person name="Perreten V."/>
        </authorList>
    </citation>
    <scope>NUCLEOTIDE SEQUENCE [LARGE SCALE GENOMIC DNA]</scope>
    <source>
        <strain evidence="10 11">KM45013</strain>
    </source>
</reference>
<dbReference type="EC" id="2.1.1.63" evidence="3"/>
<keyword evidence="11" id="KW-1185">Reference proteome</keyword>
<evidence type="ECO:0000256" key="3">
    <source>
        <dbReference type="ARBA" id="ARBA00011918"/>
    </source>
</evidence>
<keyword evidence="5 10" id="KW-0808">Transferase</keyword>
<dbReference type="NCBIfam" id="TIGR00589">
    <property type="entry name" value="ogt"/>
    <property type="match status" value="1"/>
</dbReference>
<dbReference type="FunFam" id="1.10.10.10:FF:000214">
    <property type="entry name" value="Methylated-DNA--protein-cysteine methyltransferase"/>
    <property type="match status" value="1"/>
</dbReference>
<evidence type="ECO:0000313" key="10">
    <source>
        <dbReference type="EMBL" id="ARQ06248.1"/>
    </source>
</evidence>
<name>A0A1W7A9J0_9STAP</name>
<evidence type="ECO:0000256" key="1">
    <source>
        <dbReference type="ARBA" id="ARBA00001286"/>
    </source>
</evidence>
<evidence type="ECO:0000259" key="9">
    <source>
        <dbReference type="Pfam" id="PF01035"/>
    </source>
</evidence>
<dbReference type="AlphaFoldDB" id="A0A1W7A9J0"/>
<dbReference type="STRING" id="1855823.MCCS_05970"/>
<evidence type="ECO:0000256" key="4">
    <source>
        <dbReference type="ARBA" id="ARBA00022603"/>
    </source>
</evidence>
<dbReference type="InterPro" id="IPR001497">
    <property type="entry name" value="MethylDNA_cys_MeTrfase_AS"/>
</dbReference>
<comment type="similarity">
    <text evidence="2">Belongs to the MGMT family.</text>
</comment>
<dbReference type="SUPFAM" id="SSF53155">
    <property type="entry name" value="Methylated DNA-protein cysteine methyltransferase domain"/>
    <property type="match status" value="1"/>
</dbReference>
<dbReference type="Pfam" id="PF01035">
    <property type="entry name" value="DNA_binding_1"/>
    <property type="match status" value="1"/>
</dbReference>
<dbReference type="PROSITE" id="PS00374">
    <property type="entry name" value="MGMT"/>
    <property type="match status" value="1"/>
</dbReference>
<proteinExistence type="inferred from homology"/>
<keyword evidence="4 10" id="KW-0489">Methyltransferase</keyword>